<evidence type="ECO:0000313" key="2">
    <source>
        <dbReference type="Proteomes" id="UP000018934"/>
    </source>
</evidence>
<dbReference type="EMBL" id="CP007033">
    <property type="protein sequence ID" value="AHF10474.1"/>
    <property type="molecule type" value="Genomic_DNA"/>
</dbReference>
<keyword evidence="2" id="KW-1185">Reference proteome</keyword>
<dbReference type="Proteomes" id="UP000018934">
    <property type="component" value="Chromosome"/>
</dbReference>
<gene>
    <name evidence="1" type="ORF">DEHRE_10665</name>
</gene>
<reference evidence="1 2" key="1">
    <citation type="journal article" date="2013" name="Stand. Genomic Sci.">
        <title>Complete genome sequence of Dehalobacter restrictus PER-K23(T.).</title>
        <authorList>
            <person name="Kruse T."/>
            <person name="Maillard J."/>
            <person name="Goodwin L."/>
            <person name="Woyke T."/>
            <person name="Teshima H."/>
            <person name="Bruce D."/>
            <person name="Detter C."/>
            <person name="Tapia R."/>
            <person name="Han C."/>
            <person name="Huntemann M."/>
            <person name="Wei C.L."/>
            <person name="Han J."/>
            <person name="Chen A."/>
            <person name="Kyrpides N."/>
            <person name="Szeto E."/>
            <person name="Markowitz V."/>
            <person name="Ivanova N."/>
            <person name="Pagani I."/>
            <person name="Pati A."/>
            <person name="Pitluck S."/>
            <person name="Nolan M."/>
            <person name="Holliger C."/>
            <person name="Smidt H."/>
        </authorList>
    </citation>
    <scope>NUCLEOTIDE SEQUENCE [LARGE SCALE GENOMIC DNA]</scope>
    <source>
        <strain evidence="2">DSM 9455</strain>
    </source>
</reference>
<organism evidence="1 2">
    <name type="scientific">Dehalobacter restrictus (strain DSM 9455 / PER-K23)</name>
    <dbReference type="NCBI Taxonomy" id="871738"/>
    <lineage>
        <taxon>Bacteria</taxon>
        <taxon>Bacillati</taxon>
        <taxon>Bacillota</taxon>
        <taxon>Clostridia</taxon>
        <taxon>Eubacteriales</taxon>
        <taxon>Desulfitobacteriaceae</taxon>
        <taxon>Dehalobacter</taxon>
    </lineage>
</organism>
<protein>
    <submittedName>
        <fullName evidence="1">Transposase ISCpe6</fullName>
    </submittedName>
</protein>
<accession>A0ABM5P6X5</accession>
<proteinExistence type="predicted"/>
<sequence length="64" mass="7724">MKDEIDISQCTTFEEIHQAISDWTDYYNIERYQWDLARLAPREYYKYLVTGEYPLTIPKAKGKN</sequence>
<dbReference type="RefSeq" id="WP_025205982.1">
    <property type="nucleotide sequence ID" value="NZ_CP007033.1"/>
</dbReference>
<name>A0ABM5P6X5_DEHRP</name>
<evidence type="ECO:0000313" key="1">
    <source>
        <dbReference type="EMBL" id="AHF10474.1"/>
    </source>
</evidence>